<sequence>MHQEVHGEKGRKTYKEAGNIMSTQCHIAGCHNPAESEGLCARHFTRALIYGQVRVTRPRALAACAVAGRADA</sequence>
<organism evidence="1 2">
    <name type="scientific">Bifidobacterium leontopitheci</name>
    <dbReference type="NCBI Taxonomy" id="2650774"/>
    <lineage>
        <taxon>Bacteria</taxon>
        <taxon>Bacillati</taxon>
        <taxon>Actinomycetota</taxon>
        <taxon>Actinomycetes</taxon>
        <taxon>Bifidobacteriales</taxon>
        <taxon>Bifidobacteriaceae</taxon>
        <taxon>Bifidobacterium</taxon>
    </lineage>
</organism>
<comment type="caution">
    <text evidence="1">The sequence shown here is derived from an EMBL/GenBank/DDBJ whole genome shotgun (WGS) entry which is preliminary data.</text>
</comment>
<proteinExistence type="predicted"/>
<dbReference type="AlphaFoldDB" id="A0A6I1GE19"/>
<reference evidence="1 2" key="1">
    <citation type="submission" date="2019-09" db="EMBL/GenBank/DDBJ databases">
        <title>Characterization of the phylogenetic diversity of two novel species belonging to the genus Bifidobacterium: Bifidobacterium cebidarum sp. nov. and Bifidobacterium leontopitheci sp. nov.</title>
        <authorList>
            <person name="Lugli G.A."/>
            <person name="Duranti S."/>
            <person name="Milani C."/>
            <person name="Turroni F."/>
            <person name="Ventura M."/>
        </authorList>
    </citation>
    <scope>NUCLEOTIDE SEQUENCE [LARGE SCALE GENOMIC DNA]</scope>
    <source>
        <strain evidence="1 2">LMG 31471</strain>
    </source>
</reference>
<dbReference type="EMBL" id="WBVT01000028">
    <property type="protein sequence ID" value="KAB7789873.1"/>
    <property type="molecule type" value="Genomic_DNA"/>
</dbReference>
<gene>
    <name evidence="1" type="ORF">F7D09_1597</name>
</gene>
<evidence type="ECO:0000313" key="2">
    <source>
        <dbReference type="Proteomes" id="UP000441772"/>
    </source>
</evidence>
<dbReference type="Proteomes" id="UP000441772">
    <property type="component" value="Unassembled WGS sequence"/>
</dbReference>
<keyword evidence="2" id="KW-1185">Reference proteome</keyword>
<accession>A0A6I1GE19</accession>
<protein>
    <submittedName>
        <fullName evidence="1">Uncharacterized protein</fullName>
    </submittedName>
</protein>
<name>A0A6I1GE19_9BIFI</name>
<evidence type="ECO:0000313" key="1">
    <source>
        <dbReference type="EMBL" id="KAB7789873.1"/>
    </source>
</evidence>